<protein>
    <submittedName>
        <fullName evidence="1">Uncharacterized protein</fullName>
    </submittedName>
</protein>
<organism evidence="1 2">
    <name type="scientific">Chelatococcus asaccharovorans</name>
    <dbReference type="NCBI Taxonomy" id="28210"/>
    <lineage>
        <taxon>Bacteria</taxon>
        <taxon>Pseudomonadati</taxon>
        <taxon>Pseudomonadota</taxon>
        <taxon>Alphaproteobacteria</taxon>
        <taxon>Hyphomicrobiales</taxon>
        <taxon>Chelatococcaceae</taxon>
        <taxon>Chelatococcus</taxon>
    </lineage>
</organism>
<reference evidence="1 2" key="1">
    <citation type="submission" date="2018-05" db="EMBL/GenBank/DDBJ databases">
        <title>Genomic Encyclopedia of Type Strains, Phase IV (KMG-IV): sequencing the most valuable type-strain genomes for metagenomic binning, comparative biology and taxonomic classification.</title>
        <authorList>
            <person name="Goeker M."/>
        </authorList>
    </citation>
    <scope>NUCLEOTIDE SEQUENCE [LARGE SCALE GENOMIC DNA]</scope>
    <source>
        <strain evidence="1 2">DSM 6462</strain>
    </source>
</reference>
<name>A0A2V3U2I9_9HYPH</name>
<dbReference type="Proteomes" id="UP000248021">
    <property type="component" value="Unassembled WGS sequence"/>
</dbReference>
<keyword evidence="2" id="KW-1185">Reference proteome</keyword>
<accession>A0A2V3U2I9</accession>
<dbReference type="EMBL" id="QJJK01000008">
    <property type="protein sequence ID" value="PXW56501.1"/>
    <property type="molecule type" value="Genomic_DNA"/>
</dbReference>
<evidence type="ECO:0000313" key="2">
    <source>
        <dbReference type="Proteomes" id="UP000248021"/>
    </source>
</evidence>
<dbReference type="AlphaFoldDB" id="A0A2V3U2I9"/>
<proteinExistence type="predicted"/>
<evidence type="ECO:0000313" key="1">
    <source>
        <dbReference type="EMBL" id="PXW56501.1"/>
    </source>
</evidence>
<sequence length="85" mass="10017">MLDGVGTYFTQVRRILKFPIVYQRLIVFRRILDTLPVAHYCAPRSWSLELRADTLKKSAGLTFVYMDVICLRRRAPSFLRICHGW</sequence>
<gene>
    <name evidence="1" type="ORF">C7450_108253</name>
</gene>
<comment type="caution">
    <text evidence="1">The sequence shown here is derived from an EMBL/GenBank/DDBJ whole genome shotgun (WGS) entry which is preliminary data.</text>
</comment>